<proteinExistence type="predicted"/>
<dbReference type="EMBL" id="JBBMFA010000074">
    <property type="protein sequence ID" value="MEQ2519932.1"/>
    <property type="molecule type" value="Genomic_DNA"/>
</dbReference>
<dbReference type="Proteomes" id="UP001477672">
    <property type="component" value="Unassembled WGS sequence"/>
</dbReference>
<evidence type="ECO:0000313" key="1">
    <source>
        <dbReference type="EMBL" id="MEQ2519932.1"/>
    </source>
</evidence>
<evidence type="ECO:0008006" key="3">
    <source>
        <dbReference type="Google" id="ProtNLM"/>
    </source>
</evidence>
<reference evidence="1 2" key="1">
    <citation type="submission" date="2024-03" db="EMBL/GenBank/DDBJ databases">
        <title>Human intestinal bacterial collection.</title>
        <authorList>
            <person name="Pauvert C."/>
            <person name="Hitch T.C.A."/>
            <person name="Clavel T."/>
        </authorList>
    </citation>
    <scope>NUCLEOTIDE SEQUENCE [LARGE SCALE GENOMIC DNA]</scope>
    <source>
        <strain evidence="1 2">CLA-JM-H11</strain>
    </source>
</reference>
<organism evidence="1 2">
    <name type="scientific">Ruthenibacterium intestinale</name>
    <dbReference type="NCBI Taxonomy" id="3133163"/>
    <lineage>
        <taxon>Bacteria</taxon>
        <taxon>Bacillati</taxon>
        <taxon>Bacillota</taxon>
        <taxon>Clostridia</taxon>
        <taxon>Eubacteriales</taxon>
        <taxon>Oscillospiraceae</taxon>
        <taxon>Ruthenibacterium</taxon>
    </lineage>
</organism>
<comment type="caution">
    <text evidence="1">The sequence shown here is derived from an EMBL/GenBank/DDBJ whole genome shotgun (WGS) entry which is preliminary data.</text>
</comment>
<protein>
    <recommendedName>
        <fullName evidence="3">Alpha/beta hydrolase</fullName>
    </recommendedName>
</protein>
<dbReference type="SUPFAM" id="SSF53474">
    <property type="entry name" value="alpha/beta-Hydrolases"/>
    <property type="match status" value="1"/>
</dbReference>
<name>A0ABV1GE55_9FIRM</name>
<evidence type="ECO:0000313" key="2">
    <source>
        <dbReference type="Proteomes" id="UP001477672"/>
    </source>
</evidence>
<gene>
    <name evidence="1" type="ORF">WMO24_05725</name>
</gene>
<dbReference type="Gene3D" id="3.40.50.1820">
    <property type="entry name" value="alpha/beta hydrolase"/>
    <property type="match status" value="1"/>
</dbReference>
<sequence>MDTTVVFFPGMGYGVDRPLFYYARKQAQQTGSEVVCVDYPSFSPDPSVPAPLQAQAALSGCVNDALAQLAGRCLGRCVFVSKSLGTLVAGEVARRLALRPVQIYLTPLPRTYDAYMRGRSCWAVYGDADPLMTPDCAARMEQDPAVRLTKIPGANHSLEVPGDIVASVDALRQVAQLYRAVL</sequence>
<dbReference type="InterPro" id="IPR029058">
    <property type="entry name" value="AB_hydrolase_fold"/>
</dbReference>
<keyword evidence="2" id="KW-1185">Reference proteome</keyword>
<dbReference type="RefSeq" id="WP_349215363.1">
    <property type="nucleotide sequence ID" value="NZ_JBBMFA010000074.1"/>
</dbReference>
<accession>A0ABV1GE55</accession>